<feature type="transmembrane region" description="Helical" evidence="10">
    <location>
        <begin position="109"/>
        <end position="130"/>
    </location>
</feature>
<comment type="function">
    <text evidence="9 10">Fluoride-specific ion channel. Important for reducing fluoride concentration in the cell, thus reducing its toxicity.</text>
</comment>
<dbReference type="Proteomes" id="UP000550354">
    <property type="component" value="Unassembled WGS sequence"/>
</dbReference>
<comment type="subcellular location">
    <subcellularLocation>
        <location evidence="1 10">Cell membrane</location>
        <topology evidence="1 10">Multi-pass membrane protein</topology>
    </subcellularLocation>
</comment>
<feature type="binding site" evidence="10">
    <location>
        <position position="84"/>
    </location>
    <ligand>
        <name>Na(+)</name>
        <dbReference type="ChEBI" id="CHEBI:29101"/>
        <note>structural</note>
    </ligand>
</feature>
<gene>
    <name evidence="10" type="primary">fluC</name>
    <name evidence="10" type="synonym">crcB</name>
    <name evidence="11" type="ORF">H1W00_06370</name>
</gene>
<dbReference type="PANTHER" id="PTHR28259">
    <property type="entry name" value="FLUORIDE EXPORT PROTEIN 1-RELATED"/>
    <property type="match status" value="1"/>
</dbReference>
<reference evidence="11 12" key="1">
    <citation type="submission" date="2020-07" db="EMBL/GenBank/DDBJ databases">
        <title>Draft genome and description of Aeromicrobium phoceense strain Marseille-Q0843 isolated from healthy skin swab.</title>
        <authorList>
            <person name="Boxberger M."/>
            <person name="La Scola B."/>
        </authorList>
    </citation>
    <scope>NUCLEOTIDE SEQUENCE [LARGE SCALE GENOMIC DNA]</scope>
    <source>
        <strain evidence="11 12">Marseille-Q0843</strain>
    </source>
</reference>
<dbReference type="GO" id="GO:0062054">
    <property type="term" value="F:fluoride channel activity"/>
    <property type="evidence" value="ECO:0007669"/>
    <property type="project" value="UniProtKB-UniRule"/>
</dbReference>
<dbReference type="EMBL" id="JACEOG010000001">
    <property type="protein sequence ID" value="MBA4608098.1"/>
    <property type="molecule type" value="Genomic_DNA"/>
</dbReference>
<proteinExistence type="inferred from homology"/>
<evidence type="ECO:0000256" key="10">
    <source>
        <dbReference type="HAMAP-Rule" id="MF_00454"/>
    </source>
</evidence>
<evidence type="ECO:0000256" key="8">
    <source>
        <dbReference type="ARBA" id="ARBA00035585"/>
    </source>
</evidence>
<keyword evidence="4 10" id="KW-1133">Transmembrane helix</keyword>
<evidence type="ECO:0000256" key="6">
    <source>
        <dbReference type="ARBA" id="ARBA00023303"/>
    </source>
</evidence>
<evidence type="ECO:0000313" key="11">
    <source>
        <dbReference type="EMBL" id="MBA4608098.1"/>
    </source>
</evidence>
<name>A0A838XH56_9ACTN</name>
<comment type="caution">
    <text evidence="11">The sequence shown here is derived from an EMBL/GenBank/DDBJ whole genome shotgun (WGS) entry which is preliminary data.</text>
</comment>
<accession>A0A838XH56</accession>
<evidence type="ECO:0000256" key="7">
    <source>
        <dbReference type="ARBA" id="ARBA00035120"/>
    </source>
</evidence>
<dbReference type="GO" id="GO:0140114">
    <property type="term" value="P:cellular detoxification of fluoride"/>
    <property type="evidence" value="ECO:0007669"/>
    <property type="project" value="UniProtKB-UniRule"/>
</dbReference>
<evidence type="ECO:0000256" key="4">
    <source>
        <dbReference type="ARBA" id="ARBA00022989"/>
    </source>
</evidence>
<comment type="activity regulation">
    <text evidence="10">Na(+) is not transported, but it plays an essential structural role and its presence is essential for fluoride channel function.</text>
</comment>
<evidence type="ECO:0000256" key="5">
    <source>
        <dbReference type="ARBA" id="ARBA00023136"/>
    </source>
</evidence>
<keyword evidence="3 10" id="KW-0812">Transmembrane</keyword>
<keyword evidence="10" id="KW-0406">Ion transport</keyword>
<comment type="similarity">
    <text evidence="7 10">Belongs to the fluoride channel Fluc/FEX (TC 1.A.43) family.</text>
</comment>
<feature type="transmembrane region" description="Helical" evidence="10">
    <location>
        <begin position="70"/>
        <end position="89"/>
    </location>
</feature>
<dbReference type="Pfam" id="PF02537">
    <property type="entry name" value="CRCB"/>
    <property type="match status" value="1"/>
</dbReference>
<dbReference type="HAMAP" id="MF_00454">
    <property type="entry name" value="FluC"/>
    <property type="match status" value="1"/>
</dbReference>
<protein>
    <recommendedName>
        <fullName evidence="10">Fluoride-specific ion channel FluC</fullName>
    </recommendedName>
</protein>
<evidence type="ECO:0000256" key="9">
    <source>
        <dbReference type="ARBA" id="ARBA00049940"/>
    </source>
</evidence>
<keyword evidence="12" id="KW-1185">Reference proteome</keyword>
<dbReference type="GO" id="GO:0005886">
    <property type="term" value="C:plasma membrane"/>
    <property type="evidence" value="ECO:0007669"/>
    <property type="project" value="UniProtKB-SubCell"/>
</dbReference>
<keyword evidence="10" id="KW-0813">Transport</keyword>
<dbReference type="PANTHER" id="PTHR28259:SF1">
    <property type="entry name" value="FLUORIDE EXPORT PROTEIN 1-RELATED"/>
    <property type="match status" value="1"/>
</dbReference>
<organism evidence="11 12">
    <name type="scientific">Aeromicrobium phoceense</name>
    <dbReference type="NCBI Taxonomy" id="2754045"/>
    <lineage>
        <taxon>Bacteria</taxon>
        <taxon>Bacillati</taxon>
        <taxon>Actinomycetota</taxon>
        <taxon>Actinomycetes</taxon>
        <taxon>Propionibacteriales</taxon>
        <taxon>Nocardioidaceae</taxon>
        <taxon>Aeromicrobium</taxon>
    </lineage>
</organism>
<keyword evidence="10" id="KW-0915">Sodium</keyword>
<dbReference type="InterPro" id="IPR003691">
    <property type="entry name" value="FluC"/>
</dbReference>
<evidence type="ECO:0000256" key="3">
    <source>
        <dbReference type="ARBA" id="ARBA00022692"/>
    </source>
</evidence>
<evidence type="ECO:0000256" key="1">
    <source>
        <dbReference type="ARBA" id="ARBA00004651"/>
    </source>
</evidence>
<keyword evidence="6 10" id="KW-0407">Ion channel</keyword>
<feature type="binding site" evidence="10">
    <location>
        <position position="81"/>
    </location>
    <ligand>
        <name>Na(+)</name>
        <dbReference type="ChEBI" id="CHEBI:29101"/>
        <note>structural</note>
    </ligand>
</feature>
<keyword evidence="10" id="KW-0479">Metal-binding</keyword>
<dbReference type="AlphaFoldDB" id="A0A838XH56"/>
<evidence type="ECO:0000256" key="2">
    <source>
        <dbReference type="ARBA" id="ARBA00022475"/>
    </source>
</evidence>
<keyword evidence="5 10" id="KW-0472">Membrane</keyword>
<sequence>MFLQPAVLALVLAGGAIGTAARALLTDALPVAHGDWPWATFGVNVAGSFLLGLLVALLAVRGGRSGSWRFIRPALGAGVLGGFTTYSTFAVEVDRLLGGGSAGLGLAYAGVSVVGGVLAAALGVLAGGGVPAQRSGEAGR</sequence>
<keyword evidence="2 10" id="KW-1003">Cell membrane</keyword>
<feature type="transmembrane region" description="Helical" evidence="10">
    <location>
        <begin position="38"/>
        <end position="58"/>
    </location>
</feature>
<dbReference type="GO" id="GO:0046872">
    <property type="term" value="F:metal ion binding"/>
    <property type="evidence" value="ECO:0007669"/>
    <property type="project" value="UniProtKB-KW"/>
</dbReference>
<evidence type="ECO:0000313" key="12">
    <source>
        <dbReference type="Proteomes" id="UP000550354"/>
    </source>
</evidence>
<comment type="catalytic activity">
    <reaction evidence="8">
        <text>fluoride(in) = fluoride(out)</text>
        <dbReference type="Rhea" id="RHEA:76159"/>
        <dbReference type="ChEBI" id="CHEBI:17051"/>
    </reaction>
    <physiologicalReaction direction="left-to-right" evidence="8">
        <dbReference type="Rhea" id="RHEA:76160"/>
    </physiologicalReaction>
</comment>